<evidence type="ECO:0000259" key="2">
    <source>
        <dbReference type="Pfam" id="PF04773"/>
    </source>
</evidence>
<dbReference type="eggNOG" id="COG3712">
    <property type="taxonomic scope" value="Bacteria"/>
</dbReference>
<dbReference type="RefSeq" id="WP_008507960.1">
    <property type="nucleotide sequence ID" value="NZ_CM001403.1"/>
</dbReference>
<dbReference type="STRING" id="714943.Mucpa_3396"/>
<reference evidence="4" key="1">
    <citation type="submission" date="2011-09" db="EMBL/GenBank/DDBJ databases">
        <title>The permanent draft genome of Mucilaginibacter paludis DSM 18603.</title>
        <authorList>
            <consortium name="US DOE Joint Genome Institute (JGI-PGF)"/>
            <person name="Lucas S."/>
            <person name="Han J."/>
            <person name="Lapidus A."/>
            <person name="Bruce D."/>
            <person name="Goodwin L."/>
            <person name="Pitluck S."/>
            <person name="Peters L."/>
            <person name="Kyrpides N."/>
            <person name="Mavromatis K."/>
            <person name="Ivanova N."/>
            <person name="Mikhailova N."/>
            <person name="Held B."/>
            <person name="Detter J.C."/>
            <person name="Tapia R."/>
            <person name="Han C."/>
            <person name="Land M."/>
            <person name="Hauser L."/>
            <person name="Markowitz V."/>
            <person name="Cheng J.-F."/>
            <person name="Hugenholtz P."/>
            <person name="Woyke T."/>
            <person name="Wu D."/>
            <person name="Tindall B."/>
            <person name="Brambilla E."/>
            <person name="Klenk H.-P."/>
            <person name="Eisen J.A."/>
        </authorList>
    </citation>
    <scope>NUCLEOTIDE SEQUENCE [LARGE SCALE GENOMIC DNA]</scope>
    <source>
        <strain evidence="4">DSM 18603</strain>
    </source>
</reference>
<keyword evidence="1" id="KW-0472">Membrane</keyword>
<dbReference type="Gene3D" id="3.55.50.30">
    <property type="match status" value="1"/>
</dbReference>
<dbReference type="Pfam" id="PF04773">
    <property type="entry name" value="FecR"/>
    <property type="match status" value="1"/>
</dbReference>
<evidence type="ECO:0000313" key="4">
    <source>
        <dbReference type="EMBL" id="EHQ27495.1"/>
    </source>
</evidence>
<dbReference type="EMBL" id="CM001403">
    <property type="protein sequence ID" value="EHQ27495.1"/>
    <property type="molecule type" value="Genomic_DNA"/>
</dbReference>
<dbReference type="Gene3D" id="2.60.120.1440">
    <property type="match status" value="1"/>
</dbReference>
<dbReference type="InterPro" id="IPR012373">
    <property type="entry name" value="Ferrdict_sens_TM"/>
</dbReference>
<feature type="transmembrane region" description="Helical" evidence="1">
    <location>
        <begin position="64"/>
        <end position="85"/>
    </location>
</feature>
<evidence type="ECO:0000313" key="5">
    <source>
        <dbReference type="Proteomes" id="UP000002774"/>
    </source>
</evidence>
<feature type="domain" description="FecR protein" evidence="2">
    <location>
        <begin position="99"/>
        <end position="194"/>
    </location>
</feature>
<accession>H1YHU5</accession>
<gene>
    <name evidence="4" type="ORF">Mucpa_3396</name>
</gene>
<dbReference type="AlphaFoldDB" id="H1YHU5"/>
<dbReference type="Pfam" id="PF16344">
    <property type="entry name" value="FecR_C"/>
    <property type="match status" value="1"/>
</dbReference>
<dbReference type="PIRSF" id="PIRSF018266">
    <property type="entry name" value="FecR"/>
    <property type="match status" value="1"/>
</dbReference>
<dbReference type="GO" id="GO:0016989">
    <property type="term" value="F:sigma factor antagonist activity"/>
    <property type="evidence" value="ECO:0007669"/>
    <property type="project" value="TreeGrafter"/>
</dbReference>
<dbReference type="InterPro" id="IPR032508">
    <property type="entry name" value="FecR_C"/>
</dbReference>
<dbReference type="PANTHER" id="PTHR30273">
    <property type="entry name" value="PERIPLASMIC SIGNAL SENSOR AND SIGMA FACTOR ACTIVATOR FECR-RELATED"/>
    <property type="match status" value="1"/>
</dbReference>
<keyword evidence="1" id="KW-0812">Transmembrane</keyword>
<organism evidence="4 5">
    <name type="scientific">Mucilaginibacter paludis DSM 18603</name>
    <dbReference type="NCBI Taxonomy" id="714943"/>
    <lineage>
        <taxon>Bacteria</taxon>
        <taxon>Pseudomonadati</taxon>
        <taxon>Bacteroidota</taxon>
        <taxon>Sphingobacteriia</taxon>
        <taxon>Sphingobacteriales</taxon>
        <taxon>Sphingobacteriaceae</taxon>
        <taxon>Mucilaginibacter</taxon>
    </lineage>
</organism>
<evidence type="ECO:0000259" key="3">
    <source>
        <dbReference type="Pfam" id="PF16344"/>
    </source>
</evidence>
<keyword evidence="5" id="KW-1185">Reference proteome</keyword>
<proteinExistence type="predicted"/>
<dbReference type="PANTHER" id="PTHR30273:SF2">
    <property type="entry name" value="PROTEIN FECR"/>
    <property type="match status" value="1"/>
</dbReference>
<name>H1YHU5_9SPHI</name>
<protein>
    <submittedName>
        <fullName evidence="4">Anti-FecI sigma factor, FecR</fullName>
    </submittedName>
</protein>
<keyword evidence="1" id="KW-1133">Transmembrane helix</keyword>
<dbReference type="HOGENOM" id="CLU_050192_2_2_10"/>
<dbReference type="InterPro" id="IPR006860">
    <property type="entry name" value="FecR"/>
</dbReference>
<evidence type="ECO:0000256" key="1">
    <source>
        <dbReference type="SAM" id="Phobius"/>
    </source>
</evidence>
<sequence length="309" mass="35061">MGDKNKSAKDKEKLDQQANAWFDRVDDRLPFDAFGNSENKRRIGDDIFTRIQADIQHKKSRAYFFMKIAASLLIAAISITTYRLISDQHAKNEQLVWQVYRSGAGEFKTVTLPDSSVIYLRPGTSLYAPTAFTQSTRTVKLTEGEAYFTVKHDTRHPFVVDAAGISTQVLGTSFVIRNYRAASTIQVSLITGKVAVKHEASLLGMLTPLQEITYNKKNHNSTLDKISADWINNWKSGDYLLNDVPIEELAATLKNLYGVNVVMRSGNLEKLRITTQFNKKDNIRDILEQLKLIHGLNYEIKDKEVILMR</sequence>
<dbReference type="Proteomes" id="UP000002774">
    <property type="component" value="Chromosome"/>
</dbReference>
<feature type="domain" description="Protein FecR C-terminal" evidence="3">
    <location>
        <begin position="239"/>
        <end position="307"/>
    </location>
</feature>
<dbReference type="OrthoDB" id="700427at2"/>